<accession>A0A8T2PB06</accession>
<feature type="region of interest" description="Disordered" evidence="1">
    <location>
        <begin position="107"/>
        <end position="296"/>
    </location>
</feature>
<evidence type="ECO:0000313" key="2">
    <source>
        <dbReference type="EMBL" id="KAG9350563.1"/>
    </source>
</evidence>
<organism evidence="2 3">
    <name type="scientific">Albula glossodonta</name>
    <name type="common">roundjaw bonefish</name>
    <dbReference type="NCBI Taxonomy" id="121402"/>
    <lineage>
        <taxon>Eukaryota</taxon>
        <taxon>Metazoa</taxon>
        <taxon>Chordata</taxon>
        <taxon>Craniata</taxon>
        <taxon>Vertebrata</taxon>
        <taxon>Euteleostomi</taxon>
        <taxon>Actinopterygii</taxon>
        <taxon>Neopterygii</taxon>
        <taxon>Teleostei</taxon>
        <taxon>Albuliformes</taxon>
        <taxon>Albulidae</taxon>
        <taxon>Albula</taxon>
    </lineage>
</organism>
<feature type="compositionally biased region" description="Basic and acidic residues" evidence="1">
    <location>
        <begin position="241"/>
        <end position="285"/>
    </location>
</feature>
<comment type="caution">
    <text evidence="2">The sequence shown here is derived from an EMBL/GenBank/DDBJ whole genome shotgun (WGS) entry which is preliminary data.</text>
</comment>
<feature type="compositionally biased region" description="Basic and acidic residues" evidence="1">
    <location>
        <begin position="352"/>
        <end position="363"/>
    </location>
</feature>
<evidence type="ECO:0000256" key="1">
    <source>
        <dbReference type="SAM" id="MobiDB-lite"/>
    </source>
</evidence>
<keyword evidence="3" id="KW-1185">Reference proteome</keyword>
<feature type="non-terminal residue" evidence="2">
    <location>
        <position position="1"/>
    </location>
</feature>
<protein>
    <submittedName>
        <fullName evidence="2">Uncharacterized protein</fullName>
    </submittedName>
</protein>
<dbReference type="EMBL" id="JAFBMS010000007">
    <property type="protein sequence ID" value="KAG9350563.1"/>
    <property type="molecule type" value="Genomic_DNA"/>
</dbReference>
<dbReference type="OrthoDB" id="341259at2759"/>
<sequence length="384" mass="43141">LCALRERLEQAETERDRLCSEIEELRGLRGAGTLSDPDLTEDTEDMLDFPGDGLISVEPFDSLWGKAGMPMLETFEKDDTDMQSSSPDFVPTVLYDSLRKEFEELQERYSQAQALAEASSMTEEQGSAQKSEEGGGEGEEPESIEELKDKLRRVEEQLSQTQTELEELRDQVKVGVFSVEQVGDTQETRGGDTAETQWLRERVEELEATLAEKKGEKQEEDNNTLRKLREKVEELQAALAAKEEDKQKDKEAEKKKEESERVKQLTEKVNELEAALGDKEGEGKRGGGGGGEGDVEVVQALQSRVKQLQVELKGSVPRSELEEVRLSLGLQLEQLSRERAEAAMRLNEALLELERLRPPPHGEGDDEDDEEEEEEERSEGSEPS</sequence>
<gene>
    <name evidence="2" type="ORF">JZ751_024452</name>
</gene>
<feature type="non-terminal residue" evidence="2">
    <location>
        <position position="384"/>
    </location>
</feature>
<reference evidence="2" key="1">
    <citation type="thesis" date="2021" institute="BYU ScholarsArchive" country="Provo, UT, USA">
        <title>Applications of and Algorithms for Genome Assembly and Genomic Analyses with an Emphasis on Marine Teleosts.</title>
        <authorList>
            <person name="Pickett B.D."/>
        </authorList>
    </citation>
    <scope>NUCLEOTIDE SEQUENCE</scope>
    <source>
        <strain evidence="2">HI-2016</strain>
    </source>
</reference>
<dbReference type="AlphaFoldDB" id="A0A8T2PB06"/>
<feature type="compositionally biased region" description="Basic and acidic residues" evidence="1">
    <location>
        <begin position="186"/>
        <end position="217"/>
    </location>
</feature>
<proteinExistence type="predicted"/>
<evidence type="ECO:0000313" key="3">
    <source>
        <dbReference type="Proteomes" id="UP000824540"/>
    </source>
</evidence>
<feature type="region of interest" description="Disordered" evidence="1">
    <location>
        <begin position="351"/>
        <end position="384"/>
    </location>
</feature>
<dbReference type="Proteomes" id="UP000824540">
    <property type="component" value="Unassembled WGS sequence"/>
</dbReference>
<name>A0A8T2PB06_9TELE</name>
<feature type="compositionally biased region" description="Acidic residues" evidence="1">
    <location>
        <begin position="134"/>
        <end position="144"/>
    </location>
</feature>
<feature type="compositionally biased region" description="Basic and acidic residues" evidence="1">
    <location>
        <begin position="145"/>
        <end position="156"/>
    </location>
</feature>
<feature type="compositionally biased region" description="Acidic residues" evidence="1">
    <location>
        <begin position="364"/>
        <end position="377"/>
    </location>
</feature>